<evidence type="ECO:0000256" key="1">
    <source>
        <dbReference type="SAM" id="MobiDB-lite"/>
    </source>
</evidence>
<dbReference type="AlphaFoldDB" id="A0A1Y1W4R0"/>
<feature type="region of interest" description="Disordered" evidence="1">
    <location>
        <begin position="89"/>
        <end position="246"/>
    </location>
</feature>
<feature type="compositionally biased region" description="Low complexity" evidence="1">
    <location>
        <begin position="36"/>
        <end position="48"/>
    </location>
</feature>
<reference evidence="2 3" key="1">
    <citation type="submission" date="2016-07" db="EMBL/GenBank/DDBJ databases">
        <title>Pervasive Adenine N6-methylation of Active Genes in Fungi.</title>
        <authorList>
            <consortium name="DOE Joint Genome Institute"/>
            <person name="Mondo S.J."/>
            <person name="Dannebaum R.O."/>
            <person name="Kuo R.C."/>
            <person name="Labutti K."/>
            <person name="Haridas S."/>
            <person name="Kuo A."/>
            <person name="Salamov A."/>
            <person name="Ahrendt S.R."/>
            <person name="Lipzen A."/>
            <person name="Sullivan W."/>
            <person name="Andreopoulos W.B."/>
            <person name="Clum A."/>
            <person name="Lindquist E."/>
            <person name="Daum C."/>
            <person name="Ramamoorthy G.K."/>
            <person name="Gryganskyi A."/>
            <person name="Culley D."/>
            <person name="Magnuson J.K."/>
            <person name="James T.Y."/>
            <person name="O'Malley M.A."/>
            <person name="Stajich J.E."/>
            <person name="Spatafora J.W."/>
            <person name="Visel A."/>
            <person name="Grigoriev I.V."/>
        </authorList>
    </citation>
    <scope>NUCLEOTIDE SEQUENCE [LARGE SCALE GENOMIC DNA]</scope>
    <source>
        <strain evidence="2 3">ATCC 12442</strain>
    </source>
</reference>
<evidence type="ECO:0000313" key="3">
    <source>
        <dbReference type="Proteomes" id="UP000193922"/>
    </source>
</evidence>
<keyword evidence="3" id="KW-1185">Reference proteome</keyword>
<sequence length="582" mass="63476">MAEHGLSVSNESLALAASDFDRIMRRTMNTATPLDGSSNGSSSQQSQNVRSLPPLAHLVQAASGNFATGPASSRRSRIEPANIQNGWEVVSAGPIDNGADRPRARRRLSSSGRAGASSAAATSSSTARSGSPRRPLLLRPSTPPLPPTSYQSMPQLSSATYANPEMTDSSVRTRGANVDSQNAAEDEFDEDDGSELRLPFISGDGRVLLFGSEGDDDHDDDDDEDGDDDDDDLNDSEYAGGSVSASGAFGSSFGGTGFPSWEDFTSSFNVLGEPQDDFDDWFLSSMRGSVSNVGASRSFGRESAVLMPLGDAAEALPESRRMGTTAALGAKGRQPPTSVNVKQEWNRRAAWKPYIYQEPVPNQNSLYMFGSVPQVKPLDMLTRACESSRMFSISPDARVLSFDCTNADDMGRGSVDNILSDDRSFFITSRANNVNLEFSFLSDNGTPHRNHCAIERIRICSPKNRYACTELLVLASSRRCDLKELAQYNDYTFAMYEKLAKRIGRRGVKAVDANGPVPIAYFWLTYEENFDQLQVLPFSKTCKYVYVKMIRGHMPDQRSMAIRLIEFHGWAGARAFSEVAVC</sequence>
<accession>A0A1Y1W4R0</accession>
<dbReference type="STRING" id="61395.A0A1Y1W4R0"/>
<feature type="compositionally biased region" description="Low complexity" evidence="1">
    <location>
        <begin position="236"/>
        <end position="246"/>
    </location>
</feature>
<dbReference type="GeneID" id="63804542"/>
<feature type="compositionally biased region" description="Polar residues" evidence="1">
    <location>
        <begin position="150"/>
        <end position="183"/>
    </location>
</feature>
<name>A0A1Y1W4R0_9FUNG</name>
<dbReference type="EMBL" id="MCFD01000009">
    <property type="protein sequence ID" value="ORX68540.1"/>
    <property type="molecule type" value="Genomic_DNA"/>
</dbReference>
<evidence type="ECO:0000313" key="2">
    <source>
        <dbReference type="EMBL" id="ORX68540.1"/>
    </source>
</evidence>
<dbReference type="OrthoDB" id="5566184at2759"/>
<feature type="compositionally biased region" description="Acidic residues" evidence="1">
    <location>
        <begin position="213"/>
        <end position="235"/>
    </location>
</feature>
<dbReference type="RefSeq" id="XP_040742322.1">
    <property type="nucleotide sequence ID" value="XM_040887894.1"/>
</dbReference>
<feature type="region of interest" description="Disordered" evidence="1">
    <location>
        <begin position="27"/>
        <end position="56"/>
    </location>
</feature>
<feature type="compositionally biased region" description="Acidic residues" evidence="1">
    <location>
        <begin position="184"/>
        <end position="193"/>
    </location>
</feature>
<proteinExistence type="predicted"/>
<gene>
    <name evidence="2" type="ORF">DL89DRAFT_268366</name>
</gene>
<comment type="caution">
    <text evidence="2">The sequence shown here is derived from an EMBL/GenBank/DDBJ whole genome shotgun (WGS) entry which is preliminary data.</text>
</comment>
<protein>
    <submittedName>
        <fullName evidence="2">Uncharacterized protein</fullName>
    </submittedName>
</protein>
<organism evidence="2 3">
    <name type="scientific">Linderina pennispora</name>
    <dbReference type="NCBI Taxonomy" id="61395"/>
    <lineage>
        <taxon>Eukaryota</taxon>
        <taxon>Fungi</taxon>
        <taxon>Fungi incertae sedis</taxon>
        <taxon>Zoopagomycota</taxon>
        <taxon>Kickxellomycotina</taxon>
        <taxon>Kickxellomycetes</taxon>
        <taxon>Kickxellales</taxon>
        <taxon>Kickxellaceae</taxon>
        <taxon>Linderina</taxon>
    </lineage>
</organism>
<feature type="compositionally biased region" description="Low complexity" evidence="1">
    <location>
        <begin position="109"/>
        <end position="140"/>
    </location>
</feature>
<dbReference type="Proteomes" id="UP000193922">
    <property type="component" value="Unassembled WGS sequence"/>
</dbReference>